<keyword evidence="5" id="KW-0418">Kinase</keyword>
<dbReference type="AlphaFoldDB" id="A0A8S9NEN9"/>
<evidence type="ECO:0000256" key="4">
    <source>
        <dbReference type="ARBA" id="ARBA00022741"/>
    </source>
</evidence>
<feature type="compositionally biased region" description="Polar residues" evidence="10">
    <location>
        <begin position="304"/>
        <end position="318"/>
    </location>
</feature>
<feature type="compositionally biased region" description="Low complexity" evidence="10">
    <location>
        <begin position="59"/>
        <end position="74"/>
    </location>
</feature>
<evidence type="ECO:0000313" key="12">
    <source>
        <dbReference type="EMBL" id="KAF3502165.1"/>
    </source>
</evidence>
<feature type="domain" description="Protein kinase" evidence="11">
    <location>
        <begin position="390"/>
        <end position="693"/>
    </location>
</feature>
<dbReference type="GO" id="GO:0005524">
    <property type="term" value="F:ATP binding"/>
    <property type="evidence" value="ECO:0007669"/>
    <property type="project" value="UniProtKB-UniRule"/>
</dbReference>
<dbReference type="InterPro" id="IPR017441">
    <property type="entry name" value="Protein_kinase_ATP_BS"/>
</dbReference>
<feature type="region of interest" description="Disordered" evidence="10">
    <location>
        <begin position="826"/>
        <end position="868"/>
    </location>
</feature>
<feature type="region of interest" description="Disordered" evidence="10">
    <location>
        <begin position="366"/>
        <end position="385"/>
    </location>
</feature>
<dbReference type="GO" id="GO:0004709">
    <property type="term" value="F:MAP kinase kinase kinase activity"/>
    <property type="evidence" value="ECO:0007669"/>
    <property type="project" value="UniProtKB-EC"/>
</dbReference>
<comment type="caution">
    <text evidence="12">The sequence shown here is derived from an EMBL/GenBank/DDBJ whole genome shotgun (WGS) entry which is preliminary data.</text>
</comment>
<dbReference type="SMART" id="SM00220">
    <property type="entry name" value="S_TKc"/>
    <property type="match status" value="1"/>
</dbReference>
<dbReference type="Proteomes" id="UP000712600">
    <property type="component" value="Unassembled WGS sequence"/>
</dbReference>
<dbReference type="SUPFAM" id="SSF56112">
    <property type="entry name" value="Protein kinase-like (PK-like)"/>
    <property type="match status" value="2"/>
</dbReference>
<evidence type="ECO:0000256" key="6">
    <source>
        <dbReference type="ARBA" id="ARBA00022840"/>
    </source>
</evidence>
<feature type="region of interest" description="Disordered" evidence="10">
    <location>
        <begin position="31"/>
        <end position="200"/>
    </location>
</feature>
<dbReference type="PROSITE" id="PS50011">
    <property type="entry name" value="PROTEIN_KINASE_DOM"/>
    <property type="match status" value="1"/>
</dbReference>
<evidence type="ECO:0000256" key="5">
    <source>
        <dbReference type="ARBA" id="ARBA00022777"/>
    </source>
</evidence>
<feature type="compositionally biased region" description="Polar residues" evidence="10">
    <location>
        <begin position="826"/>
        <end position="844"/>
    </location>
</feature>
<comment type="catalytic activity">
    <reaction evidence="7">
        <text>L-threonyl-[protein] + ATP = O-phospho-L-threonyl-[protein] + ADP + H(+)</text>
        <dbReference type="Rhea" id="RHEA:46608"/>
        <dbReference type="Rhea" id="RHEA-COMP:11060"/>
        <dbReference type="Rhea" id="RHEA-COMP:11605"/>
        <dbReference type="ChEBI" id="CHEBI:15378"/>
        <dbReference type="ChEBI" id="CHEBI:30013"/>
        <dbReference type="ChEBI" id="CHEBI:30616"/>
        <dbReference type="ChEBI" id="CHEBI:61977"/>
        <dbReference type="ChEBI" id="CHEBI:456216"/>
        <dbReference type="EC" id="2.7.11.25"/>
    </reaction>
</comment>
<reference evidence="12" key="1">
    <citation type="submission" date="2019-12" db="EMBL/GenBank/DDBJ databases">
        <title>Genome sequencing and annotation of Brassica cretica.</title>
        <authorList>
            <person name="Studholme D.J."/>
            <person name="Sarris P."/>
        </authorList>
    </citation>
    <scope>NUCLEOTIDE SEQUENCE</scope>
    <source>
        <strain evidence="12">PFS-109/04</strain>
        <tissue evidence="12">Leaf</tissue>
    </source>
</reference>
<dbReference type="PANTHER" id="PTHR48016">
    <property type="entry name" value="MAP KINASE KINASE KINASE SSK2-RELATED-RELATED"/>
    <property type="match status" value="1"/>
</dbReference>
<dbReference type="PANTHER" id="PTHR48016:SF17">
    <property type="entry name" value="MITOGEN-ACTIVATED PROTEIN KINASE KINASE KINASE YODA"/>
    <property type="match status" value="1"/>
</dbReference>
<keyword evidence="4 9" id="KW-0547">Nucleotide-binding</keyword>
<feature type="compositionally biased region" description="Polar residues" evidence="10">
    <location>
        <begin position="162"/>
        <end position="184"/>
    </location>
</feature>
<dbReference type="FunFam" id="1.10.510.10:FF:001501">
    <property type="entry name" value="Protein kinase, putative"/>
    <property type="match status" value="1"/>
</dbReference>
<dbReference type="Gene3D" id="1.10.510.10">
    <property type="entry name" value="Transferase(Phosphotransferase) domain 1"/>
    <property type="match status" value="2"/>
</dbReference>
<evidence type="ECO:0000256" key="7">
    <source>
        <dbReference type="ARBA" id="ARBA00047559"/>
    </source>
</evidence>
<evidence type="ECO:0000256" key="3">
    <source>
        <dbReference type="ARBA" id="ARBA00022679"/>
    </source>
</evidence>
<dbReference type="InterPro" id="IPR050538">
    <property type="entry name" value="MAP_kinase_kinase_kinase"/>
</dbReference>
<evidence type="ECO:0000256" key="10">
    <source>
        <dbReference type="SAM" id="MobiDB-lite"/>
    </source>
</evidence>
<organism evidence="12 13">
    <name type="scientific">Brassica cretica</name>
    <name type="common">Mustard</name>
    <dbReference type="NCBI Taxonomy" id="69181"/>
    <lineage>
        <taxon>Eukaryota</taxon>
        <taxon>Viridiplantae</taxon>
        <taxon>Streptophyta</taxon>
        <taxon>Embryophyta</taxon>
        <taxon>Tracheophyta</taxon>
        <taxon>Spermatophyta</taxon>
        <taxon>Magnoliopsida</taxon>
        <taxon>eudicotyledons</taxon>
        <taxon>Gunneridae</taxon>
        <taxon>Pentapetalae</taxon>
        <taxon>rosids</taxon>
        <taxon>malvids</taxon>
        <taxon>Brassicales</taxon>
        <taxon>Brassicaceae</taxon>
        <taxon>Brassiceae</taxon>
        <taxon>Brassica</taxon>
    </lineage>
</organism>
<accession>A0A8S9NEN9</accession>
<evidence type="ECO:0000256" key="9">
    <source>
        <dbReference type="PROSITE-ProRule" id="PRU10141"/>
    </source>
</evidence>
<dbReference type="PROSITE" id="PS00107">
    <property type="entry name" value="PROTEIN_KINASE_ATP"/>
    <property type="match status" value="1"/>
</dbReference>
<feature type="compositionally biased region" description="Low complexity" evidence="10">
    <location>
        <begin position="773"/>
        <end position="793"/>
    </location>
</feature>
<feature type="binding site" evidence="9">
    <location>
        <position position="419"/>
    </location>
    <ligand>
        <name>ATP</name>
        <dbReference type="ChEBI" id="CHEBI:30616"/>
    </ligand>
</feature>
<feature type="region of interest" description="Disordered" evidence="10">
    <location>
        <begin position="289"/>
        <end position="353"/>
    </location>
</feature>
<dbReference type="GO" id="GO:0005737">
    <property type="term" value="C:cytoplasm"/>
    <property type="evidence" value="ECO:0007669"/>
    <property type="project" value="TreeGrafter"/>
</dbReference>
<evidence type="ECO:0000259" key="11">
    <source>
        <dbReference type="PROSITE" id="PS50011"/>
    </source>
</evidence>
<keyword evidence="6 9" id="KW-0067">ATP-binding</keyword>
<name>A0A8S9NEN9_BRACR</name>
<evidence type="ECO:0000256" key="8">
    <source>
        <dbReference type="ARBA" id="ARBA00048329"/>
    </source>
</evidence>
<proteinExistence type="inferred from homology"/>
<evidence type="ECO:0000256" key="1">
    <source>
        <dbReference type="ARBA" id="ARBA00006529"/>
    </source>
</evidence>
<feature type="region of interest" description="Disordered" evidence="10">
    <location>
        <begin position="773"/>
        <end position="808"/>
    </location>
</feature>
<feature type="compositionally biased region" description="Polar residues" evidence="10">
    <location>
        <begin position="100"/>
        <end position="111"/>
    </location>
</feature>
<evidence type="ECO:0000256" key="2">
    <source>
        <dbReference type="ARBA" id="ARBA00012406"/>
    </source>
</evidence>
<evidence type="ECO:0000313" key="13">
    <source>
        <dbReference type="Proteomes" id="UP000712600"/>
    </source>
</evidence>
<dbReference type="Pfam" id="PF00069">
    <property type="entry name" value="Pkinase"/>
    <property type="match status" value="2"/>
</dbReference>
<sequence length="917" mass="99390">MPWWSKHSSKDEKKKSSKESIIDAFNRKLGFGSEDKSSCRSRKSRRRRDEIVSQRGAISRLPSRSPSPSTRVSRCQSFAARSPAVPLPRPALRTAVTRIDSGSQRPGSNASLPLPKPHGGASNVPDSSGAEADFTTASVSSGSSVGDNPSDSILSPLASDCENGNRTALNISSRDQPMHSNKNSAEMFKPVPNLSNKNRRPLGTRVKNLQIPKRDLVLCSAPDSLLSSPSRSPMRSFVPDQVSNHGLLIGKPYPDVSLLGSGQCSSPGSGYNSGNNSIGGDMSTQLFWPQSRCSPECSPVPSPRMTSPGPSSRIQSGAVTPLHPRAGGSTTGSPTRRLDDNKQQSHRLPLPPLLISNTFPLSPTYSAATSPSVPRSPARAEATVSPGSRWKKGRLLGMGSFGHVYLGFNSESGEMCAMKEVTLCSDDAKSRESAQQLGQEIAVLSRLRHPNIVQYYGSETVDDKLYIYLEYVSGGSIYKLLQEYGQFGENAIRNYTQQILSGLAYLHAKNTVHRDIKGANILVDPHGRVKVADFGMAKHITAQSGPLSFKGSPYWMAPEVIQNSSGSNLAVDIWSLGCTVLEMATTKPPWSQYEGVSELQVLKNRRFSKITAQSGPLSFKGSPYWMAPEVIQNSSGSNLAVDIWSLGCTVLEMATTKPPWSQYEGVSELQVLKNRRFSKVNIFFSVLMQHAFVRNVMPLERPLVSAESAESMNVVASSTMRSLDIGHARSLPLDSEDTSNYQQKVLKPGLGFSTSQSPRNMSCPISPVGSPIFHSHSPHISGRRSPSPISSPHVLSGSSTPLTAGGGAIPFHHQRQTTINLLQEGIGSSRSPGSAGNFYTNSYFQEPRQPRSSPRTPPHVFWDNNGSIQPGYNWNKDNQPVLSDHVSQQLLSEHLKLKSLNLRPGFSTPPGSTNRGP</sequence>
<gene>
    <name evidence="12" type="ORF">F2Q69_00040941</name>
</gene>
<dbReference type="EMBL" id="QGKX02001621">
    <property type="protein sequence ID" value="KAF3502165.1"/>
    <property type="molecule type" value="Genomic_DNA"/>
</dbReference>
<dbReference type="InterPro" id="IPR011009">
    <property type="entry name" value="Kinase-like_dom_sf"/>
</dbReference>
<comment type="similarity">
    <text evidence="1">Belongs to the protein kinase superfamily. STE Ser/Thr protein kinase family. MAP kinase kinase kinase subfamily.</text>
</comment>
<keyword evidence="3" id="KW-0808">Transferase</keyword>
<dbReference type="EC" id="2.7.11.25" evidence="2"/>
<protein>
    <recommendedName>
        <fullName evidence="2">mitogen-activated protein kinase kinase kinase</fullName>
        <ecNumber evidence="2">2.7.11.25</ecNumber>
    </recommendedName>
</protein>
<feature type="compositionally biased region" description="Low complexity" evidence="10">
    <location>
        <begin position="138"/>
        <end position="152"/>
    </location>
</feature>
<dbReference type="InterPro" id="IPR000719">
    <property type="entry name" value="Prot_kinase_dom"/>
</dbReference>
<comment type="catalytic activity">
    <reaction evidence="8">
        <text>L-seryl-[protein] + ATP = O-phospho-L-seryl-[protein] + ADP + H(+)</text>
        <dbReference type="Rhea" id="RHEA:17989"/>
        <dbReference type="Rhea" id="RHEA-COMP:9863"/>
        <dbReference type="Rhea" id="RHEA-COMP:11604"/>
        <dbReference type="ChEBI" id="CHEBI:15378"/>
        <dbReference type="ChEBI" id="CHEBI:29999"/>
        <dbReference type="ChEBI" id="CHEBI:30616"/>
        <dbReference type="ChEBI" id="CHEBI:83421"/>
        <dbReference type="ChEBI" id="CHEBI:456216"/>
        <dbReference type="EC" id="2.7.11.25"/>
    </reaction>
</comment>